<dbReference type="AlphaFoldDB" id="A0A2I0JYI0"/>
<keyword evidence="2" id="KW-1185">Reference proteome</keyword>
<evidence type="ECO:0000313" key="1">
    <source>
        <dbReference type="EMBL" id="PKI61371.1"/>
    </source>
</evidence>
<dbReference type="EMBL" id="PGOL01001043">
    <property type="protein sequence ID" value="PKI61371.1"/>
    <property type="molecule type" value="Genomic_DNA"/>
</dbReference>
<protein>
    <submittedName>
        <fullName evidence="1">Uncharacterized protein</fullName>
    </submittedName>
</protein>
<dbReference type="Proteomes" id="UP000233551">
    <property type="component" value="Unassembled WGS sequence"/>
</dbReference>
<accession>A0A2I0JYI0</accession>
<gene>
    <name evidence="1" type="ORF">CRG98_018219</name>
</gene>
<proteinExistence type="predicted"/>
<organism evidence="1 2">
    <name type="scientific">Punica granatum</name>
    <name type="common">Pomegranate</name>
    <dbReference type="NCBI Taxonomy" id="22663"/>
    <lineage>
        <taxon>Eukaryota</taxon>
        <taxon>Viridiplantae</taxon>
        <taxon>Streptophyta</taxon>
        <taxon>Embryophyta</taxon>
        <taxon>Tracheophyta</taxon>
        <taxon>Spermatophyta</taxon>
        <taxon>Magnoliopsida</taxon>
        <taxon>eudicotyledons</taxon>
        <taxon>Gunneridae</taxon>
        <taxon>Pentapetalae</taxon>
        <taxon>rosids</taxon>
        <taxon>malvids</taxon>
        <taxon>Myrtales</taxon>
        <taxon>Lythraceae</taxon>
        <taxon>Punica</taxon>
    </lineage>
</organism>
<comment type="caution">
    <text evidence="1">The sequence shown here is derived from an EMBL/GenBank/DDBJ whole genome shotgun (WGS) entry which is preliminary data.</text>
</comment>
<reference evidence="1 2" key="1">
    <citation type="submission" date="2017-11" db="EMBL/GenBank/DDBJ databases">
        <title>De-novo sequencing of pomegranate (Punica granatum L.) genome.</title>
        <authorList>
            <person name="Akparov Z."/>
            <person name="Amiraslanov A."/>
            <person name="Hajiyeva S."/>
            <person name="Abbasov M."/>
            <person name="Kaur K."/>
            <person name="Hamwieh A."/>
            <person name="Solovyev V."/>
            <person name="Salamov A."/>
            <person name="Braich B."/>
            <person name="Kosarev P."/>
            <person name="Mahmoud A."/>
            <person name="Hajiyev E."/>
            <person name="Babayeva S."/>
            <person name="Izzatullayeva V."/>
            <person name="Mammadov A."/>
            <person name="Mammadov A."/>
            <person name="Sharifova S."/>
            <person name="Ojaghi J."/>
            <person name="Eynullazada K."/>
            <person name="Bayramov B."/>
            <person name="Abdulazimova A."/>
            <person name="Shahmuradov I."/>
        </authorList>
    </citation>
    <scope>NUCLEOTIDE SEQUENCE [LARGE SCALE GENOMIC DNA]</scope>
    <source>
        <strain evidence="2">cv. AG2017</strain>
        <tissue evidence="1">Leaf</tissue>
    </source>
</reference>
<evidence type="ECO:0000313" key="2">
    <source>
        <dbReference type="Proteomes" id="UP000233551"/>
    </source>
</evidence>
<name>A0A2I0JYI0_PUNGR</name>
<sequence length="221" mass="23763">MVFQAGEVPATEAHDPPPTTPLLLLHPLCKPRADNLLCPSRADPDTSINSSSAHGNVTFTLHQHVFSFFGSLQVFCRIRETHGKRTDSAGWGQLLLLPGFLWSRACFLGSSQSIAEVALLLVTPSPTPSHCFAAAPPQLLLLIACSSSTESCSLVHILIAGPRCSATIVAVRVPSKHPAITSSSSSRPLTPWQLSFKPTLTRPSPTNSCNQLVRCVLPQLW</sequence>